<dbReference type="InterPro" id="IPR050960">
    <property type="entry name" value="AB_hydrolase_4_sf"/>
</dbReference>
<feature type="active site" description="Charge relay system" evidence="2">
    <location>
        <position position="292"/>
    </location>
</feature>
<evidence type="ECO:0000256" key="1">
    <source>
        <dbReference type="ARBA" id="ARBA00010884"/>
    </source>
</evidence>
<evidence type="ECO:0000313" key="5">
    <source>
        <dbReference type="Proteomes" id="UP000241803"/>
    </source>
</evidence>
<evidence type="ECO:0000256" key="2">
    <source>
        <dbReference type="PIRSR" id="PIRSR005211-1"/>
    </source>
</evidence>
<dbReference type="GO" id="GO:0047372">
    <property type="term" value="F:monoacylglycerol lipase activity"/>
    <property type="evidence" value="ECO:0007669"/>
    <property type="project" value="TreeGrafter"/>
</dbReference>
<dbReference type="Pfam" id="PF00561">
    <property type="entry name" value="Abhydrolase_1"/>
    <property type="match status" value="1"/>
</dbReference>
<dbReference type="NCBIfam" id="NF008218">
    <property type="entry name" value="PRK10985.1"/>
    <property type="match status" value="1"/>
</dbReference>
<dbReference type="FunFam" id="3.40.50.1820:FF:000080">
    <property type="entry name" value="Alpha/beta hydrolase"/>
    <property type="match status" value="1"/>
</dbReference>
<dbReference type="PANTHER" id="PTHR10794">
    <property type="entry name" value="ABHYDROLASE DOMAIN-CONTAINING PROTEIN"/>
    <property type="match status" value="1"/>
</dbReference>
<dbReference type="PANTHER" id="PTHR10794:SF94">
    <property type="entry name" value="ESTERASE YHET-RELATED"/>
    <property type="match status" value="1"/>
</dbReference>
<protein>
    <submittedName>
        <fullName evidence="4">Hydrolase</fullName>
    </submittedName>
</protein>
<comment type="similarity">
    <text evidence="1">Belongs to the AB hydrolase superfamily. AB hydrolase 4 family.</text>
</comment>
<feature type="active site" description="Charge relay system" evidence="2">
    <location>
        <position position="138"/>
    </location>
</feature>
<evidence type="ECO:0000259" key="3">
    <source>
        <dbReference type="Pfam" id="PF00561"/>
    </source>
</evidence>
<evidence type="ECO:0000313" key="4">
    <source>
        <dbReference type="EMBL" id="PSV45778.1"/>
    </source>
</evidence>
<dbReference type="Gene3D" id="3.40.50.1820">
    <property type="entry name" value="alpha/beta hydrolase"/>
    <property type="match status" value="1"/>
</dbReference>
<keyword evidence="5" id="KW-1185">Reference proteome</keyword>
<dbReference type="SUPFAM" id="SSF53474">
    <property type="entry name" value="alpha/beta-Hydrolases"/>
    <property type="match status" value="1"/>
</dbReference>
<accession>A0A2T3L6M3</accession>
<dbReference type="GO" id="GO:0034338">
    <property type="term" value="F:short-chain carboxylesterase activity"/>
    <property type="evidence" value="ECO:0007669"/>
    <property type="project" value="TreeGrafter"/>
</dbReference>
<dbReference type="PIRSF" id="PIRSF005211">
    <property type="entry name" value="Ab_hydro_YheT"/>
    <property type="match status" value="1"/>
</dbReference>
<proteinExistence type="inferred from homology"/>
<name>A0A2T3L6M3_9GAMM</name>
<dbReference type="InterPro" id="IPR029058">
    <property type="entry name" value="AB_hydrolase_fold"/>
</dbReference>
<dbReference type="InterPro" id="IPR012020">
    <property type="entry name" value="ABHD4"/>
</dbReference>
<keyword evidence="4" id="KW-0378">Hydrolase</keyword>
<dbReference type="AlphaFoldDB" id="A0A2T3L6M3"/>
<sequence>MPFKPASGLKNAHLQTLLPRFIRRKPLFTPVTQRLETPDGDFLDLAWTEQPNNDHQQPLMILFHGLEGSFGSPYANGLLHAAKQQNWLGVMMHFRGCSGEINRQPRSYHSGEINDATFFIQWLKQQFPNRPFFAVGISLGGNMLVNYLAAAGDQSGLTAAQVISPPLNLASCSERIQQGFSKVYQQYLLNSMKKNLIKKIMNLADEMPIAPQQVEKIQSLWQFDELVTAPLHGFKDAADYYQQCSGIDKLQHVKIPLRVIHAKDDPFMTEAVIPAQPLPSHVDYHLTPNGGHVGFVSGSWRNPNFWLEKTVPEWFHRHIS</sequence>
<dbReference type="RefSeq" id="WP_107254607.1">
    <property type="nucleotide sequence ID" value="NZ_PYOC01000006.1"/>
</dbReference>
<feature type="domain" description="AB hydrolase-1" evidence="3">
    <location>
        <begin position="58"/>
        <end position="297"/>
    </location>
</feature>
<organism evidence="4 5">
    <name type="scientific">Photobacterium indicum</name>
    <dbReference type="NCBI Taxonomy" id="81447"/>
    <lineage>
        <taxon>Bacteria</taxon>
        <taxon>Pseudomonadati</taxon>
        <taxon>Pseudomonadota</taxon>
        <taxon>Gammaproteobacteria</taxon>
        <taxon>Vibrionales</taxon>
        <taxon>Vibrionaceae</taxon>
        <taxon>Photobacterium</taxon>
    </lineage>
</organism>
<gene>
    <name evidence="4" type="ORF">C9J47_17175</name>
</gene>
<dbReference type="EMBL" id="PYOC01000006">
    <property type="protein sequence ID" value="PSV45778.1"/>
    <property type="molecule type" value="Genomic_DNA"/>
</dbReference>
<comment type="caution">
    <text evidence="4">The sequence shown here is derived from an EMBL/GenBank/DDBJ whole genome shotgun (WGS) entry which is preliminary data.</text>
</comment>
<feature type="active site" description="Charge relay system" evidence="2">
    <location>
        <position position="265"/>
    </location>
</feature>
<dbReference type="InterPro" id="IPR000073">
    <property type="entry name" value="AB_hydrolase_1"/>
</dbReference>
<reference evidence="4 5" key="1">
    <citation type="submission" date="2018-03" db="EMBL/GenBank/DDBJ databases">
        <title>Whole genome sequencing of Histamine producing bacteria.</title>
        <authorList>
            <person name="Butler K."/>
        </authorList>
    </citation>
    <scope>NUCLEOTIDE SEQUENCE [LARGE SCALE GENOMIC DNA]</scope>
    <source>
        <strain evidence="4 5">ATCC 19614</strain>
    </source>
</reference>
<dbReference type="Proteomes" id="UP000241803">
    <property type="component" value="Unassembled WGS sequence"/>
</dbReference>